<reference evidence="4" key="1">
    <citation type="submission" date="2023-07" db="EMBL/GenBank/DDBJ databases">
        <title>30 novel species of actinomycetes from the DSMZ collection.</title>
        <authorList>
            <person name="Nouioui I."/>
        </authorList>
    </citation>
    <scope>NUCLEOTIDE SEQUENCE [LARGE SCALE GENOMIC DNA]</scope>
    <source>
        <strain evidence="4">DSM 44938</strain>
    </source>
</reference>
<dbReference type="PANTHER" id="PTHR46648:SF1">
    <property type="entry name" value="ADENOSINE 5'-MONOPHOSPHORAMIDASE HNT1"/>
    <property type="match status" value="1"/>
</dbReference>
<sequence length="142" mass="15440">MACAFCSIITGEVAAHRVFEDAVAVAFLDARPLFPGHVLVVPRDHVPTLTELPEADVGPFFGRVRLITAAVERGMAADGSFVAANNRISQSVPHFHVHVVPRRRKDGLRGFFWPRAKYADEAEAAEVAGRLRRAISDAAPGR</sequence>
<comment type="caution">
    <text evidence="3">The sequence shown here is derived from an EMBL/GenBank/DDBJ whole genome shotgun (WGS) entry which is preliminary data.</text>
</comment>
<dbReference type="EC" id="2.1.1.-" evidence="3"/>
<evidence type="ECO:0000256" key="1">
    <source>
        <dbReference type="PROSITE-ProRule" id="PRU00464"/>
    </source>
</evidence>
<keyword evidence="4" id="KW-1185">Reference proteome</keyword>
<feature type="short sequence motif" description="Histidine triad motif" evidence="1">
    <location>
        <begin position="94"/>
        <end position="98"/>
    </location>
</feature>
<dbReference type="InterPro" id="IPR036265">
    <property type="entry name" value="HIT-like_sf"/>
</dbReference>
<dbReference type="PROSITE" id="PS51084">
    <property type="entry name" value="HIT_2"/>
    <property type="match status" value="1"/>
</dbReference>
<dbReference type="PANTHER" id="PTHR46648">
    <property type="entry name" value="HIT FAMILY PROTEIN 1"/>
    <property type="match status" value="1"/>
</dbReference>
<evidence type="ECO:0000313" key="4">
    <source>
        <dbReference type="Proteomes" id="UP001183246"/>
    </source>
</evidence>
<evidence type="ECO:0000259" key="2">
    <source>
        <dbReference type="PROSITE" id="PS51084"/>
    </source>
</evidence>
<dbReference type="GO" id="GO:0008168">
    <property type="term" value="F:methyltransferase activity"/>
    <property type="evidence" value="ECO:0007669"/>
    <property type="project" value="UniProtKB-KW"/>
</dbReference>
<dbReference type="PRINTS" id="PR00332">
    <property type="entry name" value="HISTRIAD"/>
</dbReference>
<gene>
    <name evidence="3" type="ORF">RM590_16735</name>
</gene>
<dbReference type="EMBL" id="JAVREL010000009">
    <property type="protein sequence ID" value="MDT0344252.1"/>
    <property type="molecule type" value="Genomic_DNA"/>
</dbReference>
<dbReference type="InterPro" id="IPR001310">
    <property type="entry name" value="Histidine_triad_HIT"/>
</dbReference>
<evidence type="ECO:0000313" key="3">
    <source>
        <dbReference type="EMBL" id="MDT0344252.1"/>
    </source>
</evidence>
<dbReference type="SUPFAM" id="SSF54197">
    <property type="entry name" value="HIT-like"/>
    <property type="match status" value="1"/>
</dbReference>
<dbReference type="Pfam" id="PF01230">
    <property type="entry name" value="HIT"/>
    <property type="match status" value="1"/>
</dbReference>
<proteinExistence type="predicted"/>
<dbReference type="GO" id="GO:0032259">
    <property type="term" value="P:methylation"/>
    <property type="evidence" value="ECO:0007669"/>
    <property type="project" value="UniProtKB-KW"/>
</dbReference>
<keyword evidence="3" id="KW-0808">Transferase</keyword>
<dbReference type="RefSeq" id="WP_311705387.1">
    <property type="nucleotide sequence ID" value="NZ_JAVREL010000009.1"/>
</dbReference>
<feature type="domain" description="HIT" evidence="2">
    <location>
        <begin position="4"/>
        <end position="109"/>
    </location>
</feature>
<protein>
    <submittedName>
        <fullName evidence="3">HIT family protein</fullName>
        <ecNumber evidence="3">2.1.1.-</ecNumber>
    </submittedName>
</protein>
<dbReference type="InterPro" id="IPR011146">
    <property type="entry name" value="HIT-like"/>
</dbReference>
<accession>A0ABU2MRK2</accession>
<keyword evidence="3" id="KW-0489">Methyltransferase</keyword>
<organism evidence="3 4">
    <name type="scientific">Streptomyces litchfieldiae</name>
    <dbReference type="NCBI Taxonomy" id="3075543"/>
    <lineage>
        <taxon>Bacteria</taxon>
        <taxon>Bacillati</taxon>
        <taxon>Actinomycetota</taxon>
        <taxon>Actinomycetes</taxon>
        <taxon>Kitasatosporales</taxon>
        <taxon>Streptomycetaceae</taxon>
        <taxon>Streptomyces</taxon>
    </lineage>
</organism>
<dbReference type="Proteomes" id="UP001183246">
    <property type="component" value="Unassembled WGS sequence"/>
</dbReference>
<dbReference type="Gene3D" id="3.30.428.10">
    <property type="entry name" value="HIT-like"/>
    <property type="match status" value="1"/>
</dbReference>
<name>A0ABU2MRK2_9ACTN</name>